<protein>
    <submittedName>
        <fullName evidence="1">Uncharacterized protein</fullName>
    </submittedName>
</protein>
<evidence type="ECO:0000313" key="1">
    <source>
        <dbReference type="EMBL" id="PWN23870.1"/>
    </source>
</evidence>
<keyword evidence="2" id="KW-1185">Reference proteome</keyword>
<dbReference type="Proteomes" id="UP000245942">
    <property type="component" value="Unassembled WGS sequence"/>
</dbReference>
<dbReference type="GeneID" id="37010921"/>
<organism evidence="1 2">
    <name type="scientific">Pseudomicrostroma glucosiphilum</name>
    <dbReference type="NCBI Taxonomy" id="1684307"/>
    <lineage>
        <taxon>Eukaryota</taxon>
        <taxon>Fungi</taxon>
        <taxon>Dikarya</taxon>
        <taxon>Basidiomycota</taxon>
        <taxon>Ustilaginomycotina</taxon>
        <taxon>Exobasidiomycetes</taxon>
        <taxon>Microstromatales</taxon>
        <taxon>Microstromatales incertae sedis</taxon>
        <taxon>Pseudomicrostroma</taxon>
    </lineage>
</organism>
<dbReference type="RefSeq" id="XP_025351030.1">
    <property type="nucleotide sequence ID" value="XM_025489187.1"/>
</dbReference>
<accession>A0A316UF87</accession>
<name>A0A316UF87_9BASI</name>
<sequence length="182" mass="20408">MKERFIRLAVGIIKRHRITTNTRQSILSTLPIWLDVTRCIPWPPFKLFGRGGAARRGEAGRWPWLFTVEVPEFGLEPPSRRCHPRHHPYPLSSLILCPYRIHSFPLITVPTLLVSARVSPPPYPFIAAGRYPPFPRPVAKSPLSRPSIAAFLVPSQSYAIHLGPPPSSSALLPHRTVLAPLI</sequence>
<dbReference type="EMBL" id="KZ819321">
    <property type="protein sequence ID" value="PWN23870.1"/>
    <property type="molecule type" value="Genomic_DNA"/>
</dbReference>
<gene>
    <name evidence="1" type="ORF">BCV69DRAFT_12702</name>
</gene>
<proteinExistence type="predicted"/>
<reference evidence="1 2" key="1">
    <citation type="journal article" date="2018" name="Mol. Biol. Evol.">
        <title>Broad Genomic Sampling Reveals a Smut Pathogenic Ancestry of the Fungal Clade Ustilaginomycotina.</title>
        <authorList>
            <person name="Kijpornyongpan T."/>
            <person name="Mondo S.J."/>
            <person name="Barry K."/>
            <person name="Sandor L."/>
            <person name="Lee J."/>
            <person name="Lipzen A."/>
            <person name="Pangilinan J."/>
            <person name="LaButti K."/>
            <person name="Hainaut M."/>
            <person name="Henrissat B."/>
            <person name="Grigoriev I.V."/>
            <person name="Spatafora J.W."/>
            <person name="Aime M.C."/>
        </authorList>
    </citation>
    <scope>NUCLEOTIDE SEQUENCE [LARGE SCALE GENOMIC DNA]</scope>
    <source>
        <strain evidence="1 2">MCA 4718</strain>
    </source>
</reference>
<dbReference type="AlphaFoldDB" id="A0A316UF87"/>
<evidence type="ECO:0000313" key="2">
    <source>
        <dbReference type="Proteomes" id="UP000245942"/>
    </source>
</evidence>